<evidence type="ECO:0000256" key="7">
    <source>
        <dbReference type="ARBA" id="ARBA00023014"/>
    </source>
</evidence>
<comment type="cofactor">
    <cofactor evidence="1">
        <name>[4Fe-4S] cluster</name>
        <dbReference type="ChEBI" id="CHEBI:49883"/>
    </cofactor>
</comment>
<evidence type="ECO:0000256" key="3">
    <source>
        <dbReference type="ARBA" id="ARBA00022515"/>
    </source>
</evidence>
<keyword evidence="5" id="KW-0479">Metal-binding</keyword>
<dbReference type="PANTHER" id="PTHR10537:SF3">
    <property type="entry name" value="DNA PRIMASE LARGE SUBUNIT"/>
    <property type="match status" value="1"/>
</dbReference>
<evidence type="ECO:0000256" key="4">
    <source>
        <dbReference type="ARBA" id="ARBA00022705"/>
    </source>
</evidence>
<accession>A0A7J3Z8U3</accession>
<evidence type="ECO:0000256" key="2">
    <source>
        <dbReference type="ARBA" id="ARBA00022485"/>
    </source>
</evidence>
<dbReference type="GO" id="GO:0006269">
    <property type="term" value="P:DNA replication, synthesis of primer"/>
    <property type="evidence" value="ECO:0007669"/>
    <property type="project" value="UniProtKB-KW"/>
</dbReference>
<dbReference type="GO" id="GO:0046872">
    <property type="term" value="F:metal ion binding"/>
    <property type="evidence" value="ECO:0007669"/>
    <property type="project" value="UniProtKB-KW"/>
</dbReference>
<name>A0A7J3Z8U3_9CREN</name>
<dbReference type="SUPFAM" id="SSF56747">
    <property type="entry name" value="Prim-pol domain"/>
    <property type="match status" value="1"/>
</dbReference>
<keyword evidence="2" id="KW-0004">4Fe-4S</keyword>
<feature type="domain" description="DNA primase large subunit C-terminal" evidence="8">
    <location>
        <begin position="260"/>
        <end position="353"/>
    </location>
</feature>
<gene>
    <name evidence="9" type="ORF">ENM66_07905</name>
</gene>
<protein>
    <recommendedName>
        <fullName evidence="8">DNA primase large subunit C-terminal domain-containing protein</fullName>
    </recommendedName>
</protein>
<keyword evidence="6" id="KW-0408">Iron</keyword>
<proteinExistence type="predicted"/>
<evidence type="ECO:0000256" key="6">
    <source>
        <dbReference type="ARBA" id="ARBA00023004"/>
    </source>
</evidence>
<dbReference type="AlphaFoldDB" id="A0A7J3Z8U3"/>
<keyword evidence="7" id="KW-0411">Iron-sulfur</keyword>
<evidence type="ECO:0000259" key="8">
    <source>
        <dbReference type="Pfam" id="PF04104"/>
    </source>
</evidence>
<reference evidence="9" key="1">
    <citation type="journal article" date="2020" name="mSystems">
        <title>Genome- and Community-Level Interaction Insights into Carbon Utilization and Element Cycling Functions of Hydrothermarchaeota in Hydrothermal Sediment.</title>
        <authorList>
            <person name="Zhou Z."/>
            <person name="Liu Y."/>
            <person name="Xu W."/>
            <person name="Pan J."/>
            <person name="Luo Z.H."/>
            <person name="Li M."/>
        </authorList>
    </citation>
    <scope>NUCLEOTIDE SEQUENCE [LARGE SCALE GENOMIC DNA]</scope>
    <source>
        <strain evidence="9">SpSt-1105</strain>
    </source>
</reference>
<comment type="caution">
    <text evidence="9">The sequence shown here is derived from an EMBL/GenBank/DDBJ whole genome shotgun (WGS) entry which is preliminary data.</text>
</comment>
<evidence type="ECO:0000313" key="9">
    <source>
        <dbReference type="EMBL" id="HHQ51254.1"/>
    </source>
</evidence>
<dbReference type="EMBL" id="DRYQ01000117">
    <property type="protein sequence ID" value="HHQ51254.1"/>
    <property type="molecule type" value="Genomic_DNA"/>
</dbReference>
<evidence type="ECO:0000256" key="5">
    <source>
        <dbReference type="ARBA" id="ARBA00022723"/>
    </source>
</evidence>
<dbReference type="InterPro" id="IPR058560">
    <property type="entry name" value="DNA_primase_C"/>
</dbReference>
<dbReference type="PANTHER" id="PTHR10537">
    <property type="entry name" value="DNA PRIMASE LARGE SUBUNIT"/>
    <property type="match status" value="1"/>
</dbReference>
<keyword evidence="3" id="KW-0639">Primosome</keyword>
<dbReference type="GO" id="GO:0051539">
    <property type="term" value="F:4 iron, 4 sulfur cluster binding"/>
    <property type="evidence" value="ECO:0007669"/>
    <property type="project" value="UniProtKB-KW"/>
</dbReference>
<dbReference type="GO" id="GO:1990077">
    <property type="term" value="C:primosome complex"/>
    <property type="evidence" value="ECO:0007669"/>
    <property type="project" value="UniProtKB-KW"/>
</dbReference>
<dbReference type="InterPro" id="IPR007238">
    <property type="entry name" value="DNA_primase_lsu_euk/arc"/>
</dbReference>
<organism evidence="9">
    <name type="scientific">Ignisphaera aggregans</name>
    <dbReference type="NCBI Taxonomy" id="334771"/>
    <lineage>
        <taxon>Archaea</taxon>
        <taxon>Thermoproteota</taxon>
        <taxon>Thermoprotei</taxon>
        <taxon>Desulfurococcales</taxon>
        <taxon>Desulfurococcaceae</taxon>
        <taxon>Ignisphaera</taxon>
    </lineage>
</organism>
<dbReference type="GO" id="GO:0006270">
    <property type="term" value="P:DNA replication initiation"/>
    <property type="evidence" value="ECO:0007669"/>
    <property type="project" value="TreeGrafter"/>
</dbReference>
<dbReference type="Pfam" id="PF04104">
    <property type="entry name" value="DNA_primase_lrg"/>
    <property type="match status" value="1"/>
</dbReference>
<sequence>MRFLEIFKQFFIKWWSGPSEVARDMIREVGYVLGAMKSGKFYRDAGVLEWVLEAIPWKEFRKLNIFISTALYIDIGSIEQAEDKAIYDRIFYDFDSKENPKLAIEKAIEFSKSLKERFGCDAVITFSGLHGAHVTVPLKKPITWSVYSKLWDILIAPYSFGNLVDRKVKEPRRLYRVPYTYNVKEDGVGFSYIMDLEGKKVRMEDFDWSNYELLDPQNVEVLEFEPKDIPKVKIVKVVTLNEPKIRLPDDPAELDKCDPVPPCIKNIIQALKTAGDPDHYQRLALVWYLKWVGYTVNDVIELFKRFAKDFNEKVTRYQVEFAYGLRGSKKDYLPPSCEWMKKHNMCLECGWSEKHRNIATYTYAKAYVSEELKQKLFYLINEREGGR</sequence>
<keyword evidence="4" id="KW-0235">DNA replication</keyword>
<evidence type="ECO:0000256" key="1">
    <source>
        <dbReference type="ARBA" id="ARBA00001966"/>
    </source>
</evidence>